<organism evidence="1">
    <name type="scientific">viral metagenome</name>
    <dbReference type="NCBI Taxonomy" id="1070528"/>
    <lineage>
        <taxon>unclassified sequences</taxon>
        <taxon>metagenomes</taxon>
        <taxon>organismal metagenomes</taxon>
    </lineage>
</organism>
<protein>
    <submittedName>
        <fullName evidence="1">Uncharacterized protein</fullName>
    </submittedName>
</protein>
<evidence type="ECO:0000313" key="2">
    <source>
        <dbReference type="EMBL" id="QJA70083.1"/>
    </source>
</evidence>
<dbReference type="EMBL" id="MT141763">
    <property type="protein sequence ID" value="QJA70083.1"/>
    <property type="molecule type" value="Genomic_DNA"/>
</dbReference>
<evidence type="ECO:0000313" key="1">
    <source>
        <dbReference type="EMBL" id="QJA66759.1"/>
    </source>
</evidence>
<dbReference type="EMBL" id="MT141560">
    <property type="protein sequence ID" value="QJA66759.1"/>
    <property type="molecule type" value="Genomic_DNA"/>
</dbReference>
<name>A0A6M3J9A0_9ZZZZ</name>
<proteinExistence type="predicted"/>
<reference evidence="1" key="1">
    <citation type="submission" date="2020-03" db="EMBL/GenBank/DDBJ databases">
        <title>The deep terrestrial virosphere.</title>
        <authorList>
            <person name="Holmfeldt K."/>
            <person name="Nilsson E."/>
            <person name="Simone D."/>
            <person name="Lopez-Fernandez M."/>
            <person name="Wu X."/>
            <person name="de Brujin I."/>
            <person name="Lundin D."/>
            <person name="Andersson A."/>
            <person name="Bertilsson S."/>
            <person name="Dopson M."/>
        </authorList>
    </citation>
    <scope>NUCLEOTIDE SEQUENCE</scope>
    <source>
        <strain evidence="2">MM415A04006</strain>
        <strain evidence="1">MM415B00334</strain>
    </source>
</reference>
<sequence>MSYDRKQFSDCIVRSLKARHGLYSGSALALLLGTAAVESDFGVYLRQRGGGPALSAFQIERPTFNWLQSVYGDRYGFADREFEEIETDLDLAILVARLRYRVDPNPLPEPEDVIGLAAYWKRVYNTTEGAGSVEEFLAKFARYVGLPS</sequence>
<dbReference type="AlphaFoldDB" id="A0A6M3J9A0"/>
<gene>
    <name evidence="2" type="ORF">MM415A04006_0002</name>
    <name evidence="1" type="ORF">MM415B00334_0012</name>
</gene>
<accession>A0A6M3J9A0</accession>